<dbReference type="Proteomes" id="UP000045285">
    <property type="component" value="Unassembled WGS sequence"/>
</dbReference>
<name>A0A090FT55_MESPL</name>
<proteinExistence type="predicted"/>
<gene>
    <name evidence="1" type="ORF">MPL3356_390145</name>
</gene>
<dbReference type="EMBL" id="CCMZ01000033">
    <property type="protein sequence ID" value="CDX22104.1"/>
    <property type="molecule type" value="Genomic_DNA"/>
</dbReference>
<sequence>MTTPSDIARFVVEEHLPAWRRLGYPADQIPASLEASIDYRFPGCSALTLARGLDIAAELLRADEAFRRSGRSAG</sequence>
<organism evidence="1 2">
    <name type="scientific">Mesorhizobium plurifarium</name>
    <dbReference type="NCBI Taxonomy" id="69974"/>
    <lineage>
        <taxon>Bacteria</taxon>
        <taxon>Pseudomonadati</taxon>
        <taxon>Pseudomonadota</taxon>
        <taxon>Alphaproteobacteria</taxon>
        <taxon>Hyphomicrobiales</taxon>
        <taxon>Phyllobacteriaceae</taxon>
        <taxon>Mesorhizobium</taxon>
    </lineage>
</organism>
<protein>
    <submittedName>
        <fullName evidence="1">Putative RNA polymerase ECF-subfamily sigma factor</fullName>
    </submittedName>
</protein>
<evidence type="ECO:0000313" key="2">
    <source>
        <dbReference type="Proteomes" id="UP000045285"/>
    </source>
</evidence>
<accession>A0A090FT55</accession>
<reference evidence="2" key="1">
    <citation type="submission" date="2014-08" db="EMBL/GenBank/DDBJ databases">
        <authorList>
            <person name="Moulin L."/>
        </authorList>
    </citation>
    <scope>NUCLEOTIDE SEQUENCE [LARGE SCALE GENOMIC DNA]</scope>
</reference>
<evidence type="ECO:0000313" key="1">
    <source>
        <dbReference type="EMBL" id="CDX22104.1"/>
    </source>
</evidence>
<keyword evidence="2" id="KW-1185">Reference proteome</keyword>
<dbReference type="AlphaFoldDB" id="A0A090FT55"/>